<reference evidence="2" key="1">
    <citation type="submission" date="2013-08" db="EMBL/GenBank/DDBJ databases">
        <authorList>
            <person name="Mendez C."/>
            <person name="Richter M."/>
            <person name="Ferrer M."/>
            <person name="Sanchez J."/>
        </authorList>
    </citation>
    <scope>NUCLEOTIDE SEQUENCE</scope>
</reference>
<dbReference type="Gene3D" id="3.90.1490.10">
    <property type="entry name" value="putative n-type atp pyrophosphatase, domain 2"/>
    <property type="match status" value="1"/>
</dbReference>
<evidence type="ECO:0000259" key="1">
    <source>
        <dbReference type="Pfam" id="PF01902"/>
    </source>
</evidence>
<reference evidence="2" key="2">
    <citation type="journal article" date="2014" name="ISME J.">
        <title>Microbial stratification in low pH oxic and suboxic macroscopic growths along an acid mine drainage.</title>
        <authorList>
            <person name="Mendez-Garcia C."/>
            <person name="Mesa V."/>
            <person name="Sprenger R.R."/>
            <person name="Richter M."/>
            <person name="Diez M.S."/>
            <person name="Solano J."/>
            <person name="Bargiela R."/>
            <person name="Golyshina O.V."/>
            <person name="Manteca A."/>
            <person name="Ramos J.L."/>
            <person name="Gallego J.R."/>
            <person name="Llorente I."/>
            <person name="Martins Dos Santos V.A."/>
            <person name="Jensen O.N."/>
            <person name="Pelaez A.I."/>
            <person name="Sanchez J."/>
            <person name="Ferrer M."/>
        </authorList>
    </citation>
    <scope>NUCLEOTIDE SEQUENCE</scope>
</reference>
<organism evidence="2">
    <name type="scientific">mine drainage metagenome</name>
    <dbReference type="NCBI Taxonomy" id="410659"/>
    <lineage>
        <taxon>unclassified sequences</taxon>
        <taxon>metagenomes</taxon>
        <taxon>ecological metagenomes</taxon>
    </lineage>
</organism>
<comment type="caution">
    <text evidence="2">The sequence shown here is derived from an EMBL/GenBank/DDBJ whole genome shotgun (WGS) entry which is preliminary data.</text>
</comment>
<feature type="domain" description="Diphthamide synthase" evidence="1">
    <location>
        <begin position="2"/>
        <end position="96"/>
    </location>
</feature>
<name>T0YWF7_9ZZZZ</name>
<dbReference type="EMBL" id="AUZY01010768">
    <property type="protein sequence ID" value="EQD37373.1"/>
    <property type="molecule type" value="Genomic_DNA"/>
</dbReference>
<sequence length="109" mass="11641">MDPLRVVDEEISSGLIIRIVQVASEPLGPELLGRVLDGPLLSELRARSLRGPRFNVAGEGGEYETLVTYAPGFSSRLEVSGSRTEQRGGLWSWTVTGARLAPVPPGRGG</sequence>
<dbReference type="Pfam" id="PF01902">
    <property type="entry name" value="Diphthami_syn_2"/>
    <property type="match status" value="1"/>
</dbReference>
<accession>T0YWF7</accession>
<dbReference type="AlphaFoldDB" id="T0YWF7"/>
<dbReference type="SUPFAM" id="SSF52402">
    <property type="entry name" value="Adenine nucleotide alpha hydrolases-like"/>
    <property type="match status" value="1"/>
</dbReference>
<evidence type="ECO:0000313" key="2">
    <source>
        <dbReference type="EMBL" id="EQD37373.1"/>
    </source>
</evidence>
<protein>
    <submittedName>
        <fullName evidence="2">ATP binding protein</fullName>
    </submittedName>
</protein>
<proteinExistence type="predicted"/>
<dbReference type="InterPro" id="IPR002761">
    <property type="entry name" value="Diphthami_syn_dom"/>
</dbReference>
<gene>
    <name evidence="2" type="ORF">B1B_16194</name>
</gene>